<proteinExistence type="predicted"/>
<evidence type="ECO:0000313" key="1">
    <source>
        <dbReference type="EMBL" id="MBO0517616.1"/>
    </source>
</evidence>
<gene>
    <name evidence="1" type="ORF">J0695_38580</name>
</gene>
<accession>A0A939FG98</accession>
<evidence type="ECO:0000313" key="2">
    <source>
        <dbReference type="Proteomes" id="UP000664167"/>
    </source>
</evidence>
<keyword evidence="2" id="KW-1185">Reference proteome</keyword>
<dbReference type="EMBL" id="JAFLRJ010000715">
    <property type="protein sequence ID" value="MBO0517616.1"/>
    <property type="molecule type" value="Genomic_DNA"/>
</dbReference>
<organism evidence="1 2">
    <name type="scientific">Streptomyces beijiangensis</name>
    <dbReference type="NCBI Taxonomy" id="163361"/>
    <lineage>
        <taxon>Bacteria</taxon>
        <taxon>Bacillati</taxon>
        <taxon>Actinomycetota</taxon>
        <taxon>Actinomycetes</taxon>
        <taxon>Kitasatosporales</taxon>
        <taxon>Streptomycetaceae</taxon>
        <taxon>Streptomyces</taxon>
    </lineage>
</organism>
<protein>
    <submittedName>
        <fullName evidence="1">Ergot alkaloid biosynthesis protein</fullName>
    </submittedName>
</protein>
<comment type="caution">
    <text evidence="1">The sequence shown here is derived from an EMBL/GenBank/DDBJ whole genome shotgun (WGS) entry which is preliminary data.</text>
</comment>
<dbReference type="Proteomes" id="UP000664167">
    <property type="component" value="Unassembled WGS sequence"/>
</dbReference>
<dbReference type="AlphaFoldDB" id="A0A939FG98"/>
<feature type="non-terminal residue" evidence="1">
    <location>
        <position position="1"/>
    </location>
</feature>
<name>A0A939FG98_9ACTN</name>
<sequence length="67" mass="7445">HEQLSFEQLRDRWAAEIPLEFASMLAGLDRAIAEGAEDRTSDTVQRLTGRSPGTLRAFVEREVPCGS</sequence>
<reference evidence="1" key="1">
    <citation type="submission" date="2021-03" db="EMBL/GenBank/DDBJ databases">
        <title>Streptomyces poriferae sp. nov., a novel marine sponge-derived Actinobacteria species with anti-MRSA activity.</title>
        <authorList>
            <person name="Sandoval-Powers M."/>
            <person name="Kralova S."/>
            <person name="Nguyen G.-S."/>
            <person name="Fawwal D."/>
            <person name="Degnes K."/>
            <person name="Klinkenberg G."/>
            <person name="Sletta H."/>
            <person name="Wentzel A."/>
            <person name="Liles M.R."/>
        </authorList>
    </citation>
    <scope>NUCLEOTIDE SEQUENCE</scope>
    <source>
        <strain evidence="1">DSM 41794</strain>
    </source>
</reference>
<dbReference type="Gene3D" id="3.90.25.10">
    <property type="entry name" value="UDP-galactose 4-epimerase, domain 1"/>
    <property type="match status" value="1"/>
</dbReference>